<sequence length="78" mass="8143">MENVNIAENVESDSLNEVFGFGGDDGGGSSVASKPPSQGDLSFMEDSTLEDLAEDMVLLNIDRQEESIASGSGALQSM</sequence>
<evidence type="ECO:0000313" key="2">
    <source>
        <dbReference type="EMBL" id="KAF6156161.1"/>
    </source>
</evidence>
<dbReference type="EMBL" id="JACGCM010001377">
    <property type="protein sequence ID" value="KAF6156161.1"/>
    <property type="molecule type" value="Genomic_DNA"/>
</dbReference>
<proteinExistence type="predicted"/>
<dbReference type="AlphaFoldDB" id="A0A7J7MMS2"/>
<name>A0A7J7MMS2_9MAGN</name>
<feature type="region of interest" description="Disordered" evidence="1">
    <location>
        <begin position="16"/>
        <end position="43"/>
    </location>
</feature>
<keyword evidence="3" id="KW-1185">Reference proteome</keyword>
<evidence type="ECO:0000313" key="3">
    <source>
        <dbReference type="Proteomes" id="UP000541444"/>
    </source>
</evidence>
<dbReference type="Proteomes" id="UP000541444">
    <property type="component" value="Unassembled WGS sequence"/>
</dbReference>
<reference evidence="2 3" key="1">
    <citation type="journal article" date="2020" name="IScience">
        <title>Genome Sequencing of the Endangered Kingdonia uniflora (Circaeasteraceae, Ranunculales) Reveals Potential Mechanisms of Evolutionary Specialization.</title>
        <authorList>
            <person name="Sun Y."/>
            <person name="Deng T."/>
            <person name="Zhang A."/>
            <person name="Moore M.J."/>
            <person name="Landis J.B."/>
            <person name="Lin N."/>
            <person name="Zhang H."/>
            <person name="Zhang X."/>
            <person name="Huang J."/>
            <person name="Zhang X."/>
            <person name="Sun H."/>
            <person name="Wang H."/>
        </authorList>
    </citation>
    <scope>NUCLEOTIDE SEQUENCE [LARGE SCALE GENOMIC DNA]</scope>
    <source>
        <strain evidence="2">TB1705</strain>
        <tissue evidence="2">Leaf</tissue>
    </source>
</reference>
<organism evidence="2 3">
    <name type="scientific">Kingdonia uniflora</name>
    <dbReference type="NCBI Taxonomy" id="39325"/>
    <lineage>
        <taxon>Eukaryota</taxon>
        <taxon>Viridiplantae</taxon>
        <taxon>Streptophyta</taxon>
        <taxon>Embryophyta</taxon>
        <taxon>Tracheophyta</taxon>
        <taxon>Spermatophyta</taxon>
        <taxon>Magnoliopsida</taxon>
        <taxon>Ranunculales</taxon>
        <taxon>Circaeasteraceae</taxon>
        <taxon>Kingdonia</taxon>
    </lineage>
</organism>
<evidence type="ECO:0000256" key="1">
    <source>
        <dbReference type="SAM" id="MobiDB-lite"/>
    </source>
</evidence>
<feature type="compositionally biased region" description="Gly residues" evidence="1">
    <location>
        <begin position="20"/>
        <end position="29"/>
    </location>
</feature>
<comment type="caution">
    <text evidence="2">The sequence shown here is derived from an EMBL/GenBank/DDBJ whole genome shotgun (WGS) entry which is preliminary data.</text>
</comment>
<gene>
    <name evidence="2" type="ORF">GIB67_024131</name>
</gene>
<accession>A0A7J7MMS2</accession>
<protein>
    <submittedName>
        <fullName evidence="2">Uncharacterized protein</fullName>
    </submittedName>
</protein>